<protein>
    <submittedName>
        <fullName evidence="2">Uncharacterized protein</fullName>
    </submittedName>
</protein>
<accession>A0A1X2HFA6</accession>
<feature type="region of interest" description="Disordered" evidence="1">
    <location>
        <begin position="30"/>
        <end position="133"/>
    </location>
</feature>
<name>A0A1X2HFA6_SYNRA</name>
<dbReference type="Proteomes" id="UP000242180">
    <property type="component" value="Unassembled WGS sequence"/>
</dbReference>
<feature type="compositionally biased region" description="Polar residues" evidence="1">
    <location>
        <begin position="115"/>
        <end position="133"/>
    </location>
</feature>
<reference evidence="2 3" key="1">
    <citation type="submission" date="2016-07" db="EMBL/GenBank/DDBJ databases">
        <title>Pervasive Adenine N6-methylation of Active Genes in Fungi.</title>
        <authorList>
            <consortium name="DOE Joint Genome Institute"/>
            <person name="Mondo S.J."/>
            <person name="Dannebaum R.O."/>
            <person name="Kuo R.C."/>
            <person name="Labutti K."/>
            <person name="Haridas S."/>
            <person name="Kuo A."/>
            <person name="Salamov A."/>
            <person name="Ahrendt S.R."/>
            <person name="Lipzen A."/>
            <person name="Sullivan W."/>
            <person name="Andreopoulos W.B."/>
            <person name="Clum A."/>
            <person name="Lindquist E."/>
            <person name="Daum C."/>
            <person name="Ramamoorthy G.K."/>
            <person name="Gryganskyi A."/>
            <person name="Culley D."/>
            <person name="Magnuson J.K."/>
            <person name="James T.Y."/>
            <person name="O'Malley M.A."/>
            <person name="Stajich J.E."/>
            <person name="Spatafora J.W."/>
            <person name="Visel A."/>
            <person name="Grigoriev I.V."/>
        </authorList>
    </citation>
    <scope>NUCLEOTIDE SEQUENCE [LARGE SCALE GENOMIC DNA]</scope>
    <source>
        <strain evidence="2 3">NRRL 2496</strain>
    </source>
</reference>
<dbReference type="InParanoid" id="A0A1X2HFA6"/>
<dbReference type="AlphaFoldDB" id="A0A1X2HFA6"/>
<proteinExistence type="predicted"/>
<dbReference type="EMBL" id="MCGN01000004">
    <property type="protein sequence ID" value="ORY97597.1"/>
    <property type="molecule type" value="Genomic_DNA"/>
</dbReference>
<keyword evidence="3" id="KW-1185">Reference proteome</keyword>
<evidence type="ECO:0000313" key="3">
    <source>
        <dbReference type="Proteomes" id="UP000242180"/>
    </source>
</evidence>
<dbReference type="OrthoDB" id="2363105at2759"/>
<feature type="compositionally biased region" description="Acidic residues" evidence="1">
    <location>
        <begin position="85"/>
        <end position="95"/>
    </location>
</feature>
<feature type="compositionally biased region" description="Polar residues" evidence="1">
    <location>
        <begin position="41"/>
        <end position="57"/>
    </location>
</feature>
<comment type="caution">
    <text evidence="2">The sequence shown here is derived from an EMBL/GenBank/DDBJ whole genome shotgun (WGS) entry which is preliminary data.</text>
</comment>
<organism evidence="2 3">
    <name type="scientific">Syncephalastrum racemosum</name>
    <name type="common">Filamentous fungus</name>
    <dbReference type="NCBI Taxonomy" id="13706"/>
    <lineage>
        <taxon>Eukaryota</taxon>
        <taxon>Fungi</taxon>
        <taxon>Fungi incertae sedis</taxon>
        <taxon>Mucoromycota</taxon>
        <taxon>Mucoromycotina</taxon>
        <taxon>Mucoromycetes</taxon>
        <taxon>Mucorales</taxon>
        <taxon>Syncephalastraceae</taxon>
        <taxon>Syncephalastrum</taxon>
    </lineage>
</organism>
<feature type="compositionally biased region" description="Basic and acidic residues" evidence="1">
    <location>
        <begin position="30"/>
        <end position="40"/>
    </location>
</feature>
<evidence type="ECO:0000256" key="1">
    <source>
        <dbReference type="SAM" id="MobiDB-lite"/>
    </source>
</evidence>
<sequence length="133" mass="14991">MASRFVGRDCTSLKHACKRRMDDEDDIETKRFVDDERKQTDLSSVAPAQSSLPSITYASPDYRPPPRADALWLQPQHTSTPSMTMDEDLTDEDDMAQSLPTPSSSSSQHSHQKQRLSATGFVQQQPSFYQQTP</sequence>
<gene>
    <name evidence="2" type="ORF">BCR43DRAFT_523739</name>
</gene>
<evidence type="ECO:0000313" key="2">
    <source>
        <dbReference type="EMBL" id="ORY97597.1"/>
    </source>
</evidence>